<accession>A0A6C0BKN1</accession>
<dbReference type="EMBL" id="MN739193">
    <property type="protein sequence ID" value="QHS92925.1"/>
    <property type="molecule type" value="Genomic_DNA"/>
</dbReference>
<reference evidence="1" key="1">
    <citation type="journal article" date="2020" name="Nature">
        <title>Giant virus diversity and host interactions through global metagenomics.</title>
        <authorList>
            <person name="Schulz F."/>
            <person name="Roux S."/>
            <person name="Paez-Espino D."/>
            <person name="Jungbluth S."/>
            <person name="Walsh D.A."/>
            <person name="Denef V.J."/>
            <person name="McMahon K.D."/>
            <person name="Konstantinidis K.T."/>
            <person name="Eloe-Fadrosh E.A."/>
            <person name="Kyrpides N.C."/>
            <person name="Woyke T."/>
        </authorList>
    </citation>
    <scope>NUCLEOTIDE SEQUENCE</scope>
    <source>
        <strain evidence="1">GVMAG-M-3300017651-5</strain>
    </source>
</reference>
<name>A0A6C0BKN1_9ZZZZ</name>
<evidence type="ECO:0000313" key="1">
    <source>
        <dbReference type="EMBL" id="QHS92925.1"/>
    </source>
</evidence>
<proteinExistence type="predicted"/>
<sequence>MSHQVSIVSQSMNHTYSSKCSRDQDVSRGAITLDDSLIAPPVPMLPDIVSNKVSHKMVDIQNNEHQLSNYTLREGFEGILIRVFYANGIIYTSSLRKLDISNSTFGKSRTFDQLLKDARPEGFQDLFNEYKRFSAWCYTYLLIHPELSLHQEINEPKLILVAITKCKLNVPEAQIDWSMRCKDKIPNPLKTRQANAILRDGGFVIASNTKDDSNLVFMRILSPQYHRRIQVTDENPNLLNRLYRISPMNSQTRDYVKRLTEREIDDLHNAHPELVMYPSNVYEPHDLALLAPAVALFNAVRDSLKPDVVRHYKRMIAKRAEFLDYLYKCAFDQENVHVAHRVTTEAMDLLDRAAKMSEDKDIDILHCINQVIRSIPGMILYSLIRDSIDL</sequence>
<protein>
    <submittedName>
        <fullName evidence="1">Uncharacterized protein</fullName>
    </submittedName>
</protein>
<dbReference type="AlphaFoldDB" id="A0A6C0BKN1"/>
<organism evidence="1">
    <name type="scientific">viral metagenome</name>
    <dbReference type="NCBI Taxonomy" id="1070528"/>
    <lineage>
        <taxon>unclassified sequences</taxon>
        <taxon>metagenomes</taxon>
        <taxon>organismal metagenomes</taxon>
    </lineage>
</organism>